<dbReference type="Gene3D" id="1.10.357.10">
    <property type="entry name" value="Tetracycline Repressor, domain 2"/>
    <property type="match status" value="1"/>
</dbReference>
<reference evidence="1" key="1">
    <citation type="submission" date="2022-06" db="EMBL/GenBank/DDBJ databases">
        <title>Draft genome sequence of Streptomyces sp. RB6PN25 isolated from peat swamp forest in Thailand.</title>
        <authorList>
            <person name="Duangmal K."/>
            <person name="Klaysubun C."/>
        </authorList>
    </citation>
    <scope>NUCLEOTIDE SEQUENCE</scope>
    <source>
        <strain evidence="1">RB6PN25</strain>
    </source>
</reference>
<evidence type="ECO:0000313" key="2">
    <source>
        <dbReference type="Proteomes" id="UP001057702"/>
    </source>
</evidence>
<comment type="caution">
    <text evidence="1">The sequence shown here is derived from an EMBL/GenBank/DDBJ whole genome shotgun (WGS) entry which is preliminary data.</text>
</comment>
<evidence type="ECO:0000313" key="1">
    <source>
        <dbReference type="EMBL" id="MCQ4079513.1"/>
    </source>
</evidence>
<protein>
    <submittedName>
        <fullName evidence="1">Uncharacterized protein</fullName>
    </submittedName>
</protein>
<organism evidence="1 2">
    <name type="scientific">Streptomyces humicola</name>
    <dbReference type="NCBI Taxonomy" id="2953240"/>
    <lineage>
        <taxon>Bacteria</taxon>
        <taxon>Bacillati</taxon>
        <taxon>Actinomycetota</taxon>
        <taxon>Actinomycetes</taxon>
        <taxon>Kitasatosporales</taxon>
        <taxon>Streptomycetaceae</taxon>
        <taxon>Streptomyces</taxon>
    </lineage>
</organism>
<sequence>MGTLHRTVRATFAGWILKRLAGAGAPMTPAVSMSVAGWLAYTEEVVLSWLDQRQMPRAELIDLCERSCYQLVAAAMDDPSRFEEVRAAVERRP</sequence>
<name>A0ABT1PPC3_9ACTN</name>
<dbReference type="Proteomes" id="UP001057702">
    <property type="component" value="Unassembled WGS sequence"/>
</dbReference>
<dbReference type="RefSeq" id="WP_255918358.1">
    <property type="nucleotide sequence ID" value="NZ_JANFNG010000001.1"/>
</dbReference>
<dbReference type="EMBL" id="JANFNG010000001">
    <property type="protein sequence ID" value="MCQ4079513.1"/>
    <property type="molecule type" value="Genomic_DNA"/>
</dbReference>
<accession>A0ABT1PPC3</accession>
<keyword evidence="2" id="KW-1185">Reference proteome</keyword>
<proteinExistence type="predicted"/>
<gene>
    <name evidence="1" type="ORF">NGB36_02585</name>
</gene>